<dbReference type="InterPro" id="IPR031052">
    <property type="entry name" value="FHY3/FAR1"/>
</dbReference>
<organism evidence="3 4">
    <name type="scientific">Juglans regia</name>
    <name type="common">English walnut</name>
    <dbReference type="NCBI Taxonomy" id="51240"/>
    <lineage>
        <taxon>Eukaryota</taxon>
        <taxon>Viridiplantae</taxon>
        <taxon>Streptophyta</taxon>
        <taxon>Embryophyta</taxon>
        <taxon>Tracheophyta</taxon>
        <taxon>Spermatophyta</taxon>
        <taxon>Magnoliopsida</taxon>
        <taxon>eudicotyledons</taxon>
        <taxon>Gunneridae</taxon>
        <taxon>Pentapetalae</taxon>
        <taxon>rosids</taxon>
        <taxon>fabids</taxon>
        <taxon>Fagales</taxon>
        <taxon>Juglandaceae</taxon>
        <taxon>Juglans</taxon>
    </lineage>
</organism>
<name>A0A833UY52_JUGRE</name>
<keyword evidence="1" id="KW-0862">Zinc</keyword>
<dbReference type="AlphaFoldDB" id="A0A833UY52"/>
<dbReference type="GO" id="GO:0008270">
    <property type="term" value="F:zinc ion binding"/>
    <property type="evidence" value="ECO:0007669"/>
    <property type="project" value="UniProtKB-UniRule"/>
</dbReference>
<feature type="region of interest" description="Disordered" evidence="2">
    <location>
        <begin position="113"/>
        <end position="175"/>
    </location>
</feature>
<accession>A0A833UY52</accession>
<dbReference type="Proteomes" id="UP000619265">
    <property type="component" value="Unassembled WGS sequence"/>
</dbReference>
<feature type="compositionally biased region" description="Basic and acidic residues" evidence="2">
    <location>
        <begin position="131"/>
        <end position="151"/>
    </location>
</feature>
<reference evidence="3" key="1">
    <citation type="submission" date="2015-10" db="EMBL/GenBank/DDBJ databases">
        <authorList>
            <person name="Martinez-Garcia P.J."/>
            <person name="Crepeau M.W."/>
            <person name="Puiu D."/>
            <person name="Gonzalez-Ibeas D."/>
            <person name="Whalen J."/>
            <person name="Stevens K."/>
            <person name="Paul R."/>
            <person name="Butterfield T."/>
            <person name="Britton M."/>
            <person name="Reagan R."/>
            <person name="Chakraborty S."/>
            <person name="Walawage S.L."/>
            <person name="Vasquez-Gross H.A."/>
            <person name="Cardeno C."/>
            <person name="Famula R."/>
            <person name="Pratt K."/>
            <person name="Kuruganti S."/>
            <person name="Aradhya M.K."/>
            <person name="Leslie C.A."/>
            <person name="Dandekar A.M."/>
            <person name="Salzberg S.L."/>
            <person name="Wegrzyn J.L."/>
            <person name="Langley C.H."/>
            <person name="Neale D.B."/>
        </authorList>
    </citation>
    <scope>NUCLEOTIDE SEQUENCE</scope>
    <source>
        <tissue evidence="3">Leaves</tissue>
    </source>
</reference>
<dbReference type="PANTHER" id="PTHR31669:SF283">
    <property type="entry name" value="PROTEIN FAR1-RELATED SEQUENCE"/>
    <property type="match status" value="1"/>
</dbReference>
<comment type="caution">
    <text evidence="3">The sequence shown here is derived from an EMBL/GenBank/DDBJ whole genome shotgun (WGS) entry which is preliminary data.</text>
</comment>
<dbReference type="EMBL" id="LIHL02000008">
    <property type="protein sequence ID" value="KAF5462045.1"/>
    <property type="molecule type" value="Genomic_DNA"/>
</dbReference>
<keyword evidence="1" id="KW-0863">Zinc-finger</keyword>
<dbReference type="PANTHER" id="PTHR31669">
    <property type="entry name" value="PROTEIN FAR1-RELATED SEQUENCE 10-RELATED"/>
    <property type="match status" value="1"/>
</dbReference>
<evidence type="ECO:0000256" key="2">
    <source>
        <dbReference type="SAM" id="MobiDB-lite"/>
    </source>
</evidence>
<sequence length="229" mass="25602">MREILCRHILAVFRCNEITSLPDIYFLDRWRKDIKRRYTLIHSSYDAGEQRADSNRYSEMLNICYQMITLAAGSKEHTQDAKTKLYAMIELYRANQEPSSMTQTGSNVPISTGGTATVGGSGQVRSPNVVRGKDRPPSLRRASRMEKDMRKVKAKTKKSQGKGKHKEGDGGDTPIVSIQRSLFGHAEIDMANVENVQMQIGLDGSQPMNFGLDGSQSMNFVLDGSRPLQ</sequence>
<comment type="similarity">
    <text evidence="1">Belongs to the FHY3/FAR1 family.</text>
</comment>
<evidence type="ECO:0000256" key="1">
    <source>
        <dbReference type="RuleBase" id="RU367018"/>
    </source>
</evidence>
<protein>
    <recommendedName>
        <fullName evidence="1">Protein FAR1-RELATED SEQUENCE</fullName>
    </recommendedName>
</protein>
<gene>
    <name evidence="3" type="ORF">F2P56_018086</name>
</gene>
<evidence type="ECO:0000313" key="3">
    <source>
        <dbReference type="EMBL" id="KAF5462045.1"/>
    </source>
</evidence>
<evidence type="ECO:0000313" key="4">
    <source>
        <dbReference type="Proteomes" id="UP000619265"/>
    </source>
</evidence>
<comment type="function">
    <text evidence="1">Putative transcription activator involved in regulating light control of development.</text>
</comment>
<comment type="subcellular location">
    <subcellularLocation>
        <location evidence="1">Nucleus</location>
    </subcellularLocation>
</comment>
<feature type="compositionally biased region" description="Basic residues" evidence="2">
    <location>
        <begin position="152"/>
        <end position="165"/>
    </location>
</feature>
<proteinExistence type="inferred from homology"/>
<dbReference type="GO" id="GO:0005634">
    <property type="term" value="C:nucleus"/>
    <property type="evidence" value="ECO:0007669"/>
    <property type="project" value="UniProtKB-SubCell"/>
</dbReference>
<dbReference type="GO" id="GO:0006355">
    <property type="term" value="P:regulation of DNA-templated transcription"/>
    <property type="evidence" value="ECO:0007669"/>
    <property type="project" value="UniProtKB-UniRule"/>
</dbReference>
<keyword evidence="1" id="KW-0539">Nucleus</keyword>
<dbReference type="Gramene" id="Jr08_07790_p1">
    <property type="protein sequence ID" value="cds.Jr08_07790_p1"/>
    <property type="gene ID" value="Jr08_07790"/>
</dbReference>
<reference evidence="3" key="2">
    <citation type="submission" date="2020-03" db="EMBL/GenBank/DDBJ databases">
        <title>Walnut 2.0.</title>
        <authorList>
            <person name="Marrano A."/>
            <person name="Britton M."/>
            <person name="Zimin A.V."/>
            <person name="Zaini P.A."/>
            <person name="Workman R."/>
            <person name="Puiu D."/>
            <person name="Bianco L."/>
            <person name="Allen B.J."/>
            <person name="Troggio M."/>
            <person name="Leslie C.A."/>
            <person name="Timp W."/>
            <person name="Dendekar A."/>
            <person name="Salzberg S.L."/>
            <person name="Neale D.B."/>
        </authorList>
    </citation>
    <scope>NUCLEOTIDE SEQUENCE</scope>
    <source>
        <tissue evidence="3">Leaves</tissue>
    </source>
</reference>
<keyword evidence="1" id="KW-0479">Metal-binding</keyword>